<dbReference type="VEuPathDB" id="CryptoDB:Vbra_8292"/>
<dbReference type="InterPro" id="IPR002931">
    <property type="entry name" value="Transglutaminase-like"/>
</dbReference>
<dbReference type="AlphaFoldDB" id="A0A0G4EV46"/>
<protein>
    <recommendedName>
        <fullName evidence="4">Transglutaminase-like domain-containing protein</fullName>
    </recommendedName>
</protein>
<dbReference type="PANTHER" id="PTHR12143">
    <property type="entry name" value="PEPTIDE N-GLYCANASE PNGASE -RELATED"/>
    <property type="match status" value="1"/>
</dbReference>
<dbReference type="GO" id="GO:0005634">
    <property type="term" value="C:nucleus"/>
    <property type="evidence" value="ECO:0007669"/>
    <property type="project" value="TreeGrafter"/>
</dbReference>
<dbReference type="GO" id="GO:0046872">
    <property type="term" value="F:metal ion binding"/>
    <property type="evidence" value="ECO:0007669"/>
    <property type="project" value="UniProtKB-KW"/>
</dbReference>
<dbReference type="PANTHER" id="PTHR12143:SF19">
    <property type="entry name" value="PEPTIDE-N(4)-(N-ACETYL-BETA-GLUCOSAMINYL)ASPARAGINE AMIDASE"/>
    <property type="match status" value="1"/>
</dbReference>
<dbReference type="Pfam" id="PF01841">
    <property type="entry name" value="Transglut_core"/>
    <property type="match status" value="1"/>
</dbReference>
<dbReference type="InParanoid" id="A0A0G4EV46"/>
<evidence type="ECO:0000256" key="1">
    <source>
        <dbReference type="ARBA" id="ARBA00009390"/>
    </source>
</evidence>
<name>A0A0G4EV46_VITBC</name>
<sequence>MEEKLPSNVVHKEITVEANIYTEGEGEPESECVSVPIELSEDFETLTACLQSCLSSGLDKPLLLRHPITGEPLSVDLPAFKQRTSLLELGFGAQTSDKNAVVSLEGCVAPTDPLDPSLWQESCSSITIKTPTLQRAYRLSPSPTSPILCWACGTTCSQLLAMTQPDAPPPQPDPFAPSFRCGCARAADGTCLFAERSCKETAEVSPTMQALIERRMFEEWDKAKSTLMVSEPAEQLHRRVQGDLRSFVNKYLNKDNQQAALSVIPLARLRERAQELAQELSQQLALIKALLEWFKKDFFSWVNTLPCERCGGKTASAGATEPTAVERMEGGAGRTELHKCQALTCGHTTRFPRYNNPVKLLTWRKGRCGEWANCFTLIVKALGYHVRLVNDYTDHVWVEVWDDAEKRWVHADCCENCLDRPLLYEKGWGKKLTYIIAVSEEGCVDVTPRYTQNFQQLNRGYCSEVHLDTFLQTVTIQQQAALPATTERAAAINHWWLDRQQLLHFLKDPTAREGESGAAVLPGRTTGSVEWRAARGELGNGAAAAAAAQCAVPP</sequence>
<dbReference type="InterPro" id="IPR038765">
    <property type="entry name" value="Papain-like_cys_pep_sf"/>
</dbReference>
<dbReference type="OrthoDB" id="409136at2759"/>
<dbReference type="InterPro" id="IPR050883">
    <property type="entry name" value="PNGase"/>
</dbReference>
<keyword evidence="3" id="KW-0862">Zinc</keyword>
<dbReference type="SUPFAM" id="SSF54001">
    <property type="entry name" value="Cysteine proteinases"/>
    <property type="match status" value="1"/>
</dbReference>
<evidence type="ECO:0000259" key="4">
    <source>
        <dbReference type="SMART" id="SM00460"/>
    </source>
</evidence>
<evidence type="ECO:0000313" key="5">
    <source>
        <dbReference type="EMBL" id="CEM02129.1"/>
    </source>
</evidence>
<evidence type="ECO:0000256" key="3">
    <source>
        <dbReference type="ARBA" id="ARBA00022833"/>
    </source>
</evidence>
<organism evidence="5 6">
    <name type="scientific">Vitrella brassicaformis (strain CCMP3155)</name>
    <dbReference type="NCBI Taxonomy" id="1169540"/>
    <lineage>
        <taxon>Eukaryota</taxon>
        <taxon>Sar</taxon>
        <taxon>Alveolata</taxon>
        <taxon>Colpodellida</taxon>
        <taxon>Vitrellaceae</taxon>
        <taxon>Vitrella</taxon>
    </lineage>
</organism>
<evidence type="ECO:0000256" key="2">
    <source>
        <dbReference type="ARBA" id="ARBA00022723"/>
    </source>
</evidence>
<dbReference type="Gene3D" id="2.20.25.10">
    <property type="match status" value="1"/>
</dbReference>
<comment type="similarity">
    <text evidence="1">Belongs to the transglutaminase-like superfamily. PNGase family.</text>
</comment>
<dbReference type="GO" id="GO:0000224">
    <property type="term" value="F:peptide-N4-(N-acetyl-beta-glucosaminyl)asparagine amidase activity"/>
    <property type="evidence" value="ECO:0007669"/>
    <property type="project" value="TreeGrafter"/>
</dbReference>
<dbReference type="Proteomes" id="UP000041254">
    <property type="component" value="Unassembled WGS sequence"/>
</dbReference>
<dbReference type="Gene3D" id="3.10.620.30">
    <property type="match status" value="1"/>
</dbReference>
<dbReference type="OMA" id="HADCCEN"/>
<feature type="domain" description="Transglutaminase-like" evidence="4">
    <location>
        <begin position="360"/>
        <end position="415"/>
    </location>
</feature>
<dbReference type="STRING" id="1169540.A0A0G4EV46"/>
<dbReference type="SMART" id="SM00460">
    <property type="entry name" value="TGc"/>
    <property type="match status" value="1"/>
</dbReference>
<keyword evidence="6" id="KW-1185">Reference proteome</keyword>
<proteinExistence type="inferred from homology"/>
<accession>A0A0G4EV46</accession>
<evidence type="ECO:0000313" key="6">
    <source>
        <dbReference type="Proteomes" id="UP000041254"/>
    </source>
</evidence>
<reference evidence="5 6" key="1">
    <citation type="submission" date="2014-11" db="EMBL/GenBank/DDBJ databases">
        <authorList>
            <person name="Zhu J."/>
            <person name="Qi W."/>
            <person name="Song R."/>
        </authorList>
    </citation>
    <scope>NUCLEOTIDE SEQUENCE [LARGE SCALE GENOMIC DNA]</scope>
</reference>
<keyword evidence="2" id="KW-0479">Metal-binding</keyword>
<dbReference type="GO" id="GO:0006516">
    <property type="term" value="P:glycoprotein catabolic process"/>
    <property type="evidence" value="ECO:0007669"/>
    <property type="project" value="TreeGrafter"/>
</dbReference>
<dbReference type="GO" id="GO:0005829">
    <property type="term" value="C:cytosol"/>
    <property type="evidence" value="ECO:0007669"/>
    <property type="project" value="TreeGrafter"/>
</dbReference>
<gene>
    <name evidence="5" type="ORF">Vbra_8292</name>
</gene>
<dbReference type="EMBL" id="CDMY01000318">
    <property type="protein sequence ID" value="CEM02129.1"/>
    <property type="molecule type" value="Genomic_DNA"/>
</dbReference>